<dbReference type="GO" id="GO:0006556">
    <property type="term" value="P:S-adenosylmethionine biosynthetic process"/>
    <property type="evidence" value="ECO:0007669"/>
    <property type="project" value="UniProtKB-UniPathway"/>
</dbReference>
<dbReference type="Pfam" id="PF04321">
    <property type="entry name" value="RmlD_sub_bind"/>
    <property type="match status" value="1"/>
</dbReference>
<dbReference type="InterPro" id="IPR029903">
    <property type="entry name" value="RmlD-like-bd"/>
</dbReference>
<dbReference type="InterPro" id="IPR005913">
    <property type="entry name" value="dTDP_dehydrorham_reduct"/>
</dbReference>
<dbReference type="Proteomes" id="UP000193642">
    <property type="component" value="Unassembled WGS sequence"/>
</dbReference>
<accession>A0A1Y2CX74</accession>
<evidence type="ECO:0000259" key="1">
    <source>
        <dbReference type="Pfam" id="PF04321"/>
    </source>
</evidence>
<evidence type="ECO:0000313" key="2">
    <source>
        <dbReference type="EMBL" id="ORY51620.1"/>
    </source>
</evidence>
<name>A0A1Y2CX74_9FUNG</name>
<dbReference type="GO" id="GO:0048270">
    <property type="term" value="F:methionine adenosyltransferase regulator activity"/>
    <property type="evidence" value="ECO:0007669"/>
    <property type="project" value="TreeGrafter"/>
</dbReference>
<dbReference type="FunFam" id="3.40.50.720:FF:000357">
    <property type="entry name" value="Methionine adenosyltransferase 2 subunit beta"/>
    <property type="match status" value="1"/>
</dbReference>
<dbReference type="EMBL" id="MCGO01000005">
    <property type="protein sequence ID" value="ORY51620.1"/>
    <property type="molecule type" value="Genomic_DNA"/>
</dbReference>
<comment type="caution">
    <text evidence="2">The sequence shown here is derived from an EMBL/GenBank/DDBJ whole genome shotgun (WGS) entry which is preliminary data.</text>
</comment>
<gene>
    <name evidence="2" type="ORF">BCR33DRAFT_752865</name>
</gene>
<dbReference type="GO" id="GO:0048269">
    <property type="term" value="C:methionine adenosyltransferase complex"/>
    <property type="evidence" value="ECO:0007669"/>
    <property type="project" value="TreeGrafter"/>
</dbReference>
<dbReference type="CDD" id="cd05254">
    <property type="entry name" value="dTDP_HR_like_SDR_e"/>
    <property type="match status" value="1"/>
</dbReference>
<dbReference type="AlphaFoldDB" id="A0A1Y2CX74"/>
<dbReference type="Gene3D" id="3.40.50.720">
    <property type="entry name" value="NAD(P)-binding Rossmann-like Domain"/>
    <property type="match status" value="1"/>
</dbReference>
<sequence length="304" mass="33510">MEGKPTVIVTGGSGLLGRAVVRAMQKDFNVIGTAFSRIQAPLVKLDITNREATKALLDEYKPVAVIQCAAERRPDVAEKDKDGAHLINVTSAAWVAEECKRIGAWFCYISTDYVFDGKNPPYEVDSAPNPIQFYGQSKWEGEKACLAANADATILRVPILYGKVEYFDECAVNCLVPIILNGSKKVGMDDYQVRYPTNVDDVGRALAALVSKSLTDKTVKGVYHFCAKERISKYEMCLIMAEVLGGVDTSHLEPLREAPKEATASRPYNAQLSNKRIEEEAGIHIQCVPFKTWWTENAATKGLI</sequence>
<dbReference type="STRING" id="329046.A0A1Y2CX74"/>
<dbReference type="PANTHER" id="PTHR10491">
    <property type="entry name" value="DTDP-4-DEHYDRORHAMNOSE REDUCTASE"/>
    <property type="match status" value="1"/>
</dbReference>
<dbReference type="UniPathway" id="UPA00315">
    <property type="reaction ID" value="UER00080"/>
</dbReference>
<proteinExistence type="predicted"/>
<dbReference type="OrthoDB" id="6235964at2759"/>
<organism evidence="2 3">
    <name type="scientific">Rhizoclosmatium globosum</name>
    <dbReference type="NCBI Taxonomy" id="329046"/>
    <lineage>
        <taxon>Eukaryota</taxon>
        <taxon>Fungi</taxon>
        <taxon>Fungi incertae sedis</taxon>
        <taxon>Chytridiomycota</taxon>
        <taxon>Chytridiomycota incertae sedis</taxon>
        <taxon>Chytridiomycetes</taxon>
        <taxon>Chytridiales</taxon>
        <taxon>Chytriomycetaceae</taxon>
        <taxon>Rhizoclosmatium</taxon>
    </lineage>
</organism>
<dbReference type="InterPro" id="IPR036291">
    <property type="entry name" value="NAD(P)-bd_dom_sf"/>
</dbReference>
<feature type="domain" description="RmlD-like substrate binding" evidence="1">
    <location>
        <begin position="7"/>
        <end position="285"/>
    </location>
</feature>
<dbReference type="SUPFAM" id="SSF51735">
    <property type="entry name" value="NAD(P)-binding Rossmann-fold domains"/>
    <property type="match status" value="1"/>
</dbReference>
<protein>
    <submittedName>
        <fullName evidence="2">NAD dependent epimerase/dehydratase family protein</fullName>
    </submittedName>
</protein>
<keyword evidence="3" id="KW-1185">Reference proteome</keyword>
<evidence type="ECO:0000313" key="3">
    <source>
        <dbReference type="Proteomes" id="UP000193642"/>
    </source>
</evidence>
<reference evidence="2 3" key="1">
    <citation type="submission" date="2016-07" db="EMBL/GenBank/DDBJ databases">
        <title>Pervasive Adenine N6-methylation of Active Genes in Fungi.</title>
        <authorList>
            <consortium name="DOE Joint Genome Institute"/>
            <person name="Mondo S.J."/>
            <person name="Dannebaum R.O."/>
            <person name="Kuo R.C."/>
            <person name="Labutti K."/>
            <person name="Haridas S."/>
            <person name="Kuo A."/>
            <person name="Salamov A."/>
            <person name="Ahrendt S.R."/>
            <person name="Lipzen A."/>
            <person name="Sullivan W."/>
            <person name="Andreopoulos W.B."/>
            <person name="Clum A."/>
            <person name="Lindquist E."/>
            <person name="Daum C."/>
            <person name="Ramamoorthy G.K."/>
            <person name="Gryganskyi A."/>
            <person name="Culley D."/>
            <person name="Magnuson J.K."/>
            <person name="James T.Y."/>
            <person name="O'Malley M.A."/>
            <person name="Stajich J.E."/>
            <person name="Spatafora J.W."/>
            <person name="Visel A."/>
            <person name="Grigoriev I.V."/>
        </authorList>
    </citation>
    <scope>NUCLEOTIDE SEQUENCE [LARGE SCALE GENOMIC DNA]</scope>
    <source>
        <strain evidence="2 3">JEL800</strain>
    </source>
</reference>
<dbReference type="PANTHER" id="PTHR10491:SF4">
    <property type="entry name" value="METHIONINE ADENOSYLTRANSFERASE 2 SUBUNIT BETA"/>
    <property type="match status" value="1"/>
</dbReference>